<dbReference type="SUPFAM" id="SSF46894">
    <property type="entry name" value="C-terminal effector domain of the bipartite response regulators"/>
    <property type="match status" value="1"/>
</dbReference>
<proteinExistence type="predicted"/>
<keyword evidence="2" id="KW-0238">DNA-binding</keyword>
<evidence type="ECO:0000256" key="2">
    <source>
        <dbReference type="ARBA" id="ARBA00023125"/>
    </source>
</evidence>
<evidence type="ECO:0000256" key="4">
    <source>
        <dbReference type="SAM" id="MobiDB-lite"/>
    </source>
</evidence>
<evidence type="ECO:0000256" key="1">
    <source>
        <dbReference type="ARBA" id="ARBA00023015"/>
    </source>
</evidence>
<dbReference type="InterPro" id="IPR016032">
    <property type="entry name" value="Sig_transdc_resp-reg_C-effctor"/>
</dbReference>
<dbReference type="Proteomes" id="UP001550210">
    <property type="component" value="Unassembled WGS sequence"/>
</dbReference>
<dbReference type="PANTHER" id="PTHR44688:SF16">
    <property type="entry name" value="DNA-BINDING TRANSCRIPTIONAL ACTIVATOR DEVR_DOSR"/>
    <property type="match status" value="1"/>
</dbReference>
<accession>A0ABV2UTE7</accession>
<feature type="region of interest" description="Disordered" evidence="4">
    <location>
        <begin position="70"/>
        <end position="107"/>
    </location>
</feature>
<name>A0ABV2UTE7_9ACTN</name>
<dbReference type="Gene3D" id="1.10.10.10">
    <property type="entry name" value="Winged helix-like DNA-binding domain superfamily/Winged helix DNA-binding domain"/>
    <property type="match status" value="1"/>
</dbReference>
<protein>
    <submittedName>
        <fullName evidence="6">LuxR C-terminal-related transcriptional regulator</fullName>
    </submittedName>
</protein>
<dbReference type="Pfam" id="PF00196">
    <property type="entry name" value="GerE"/>
    <property type="match status" value="1"/>
</dbReference>
<sequence length="428" mass="46883">MSQRDPSLRGRDRELMHFRQLVAGVASGRSAVVLIEGPPGVGRSRLLTEFVRVATERGFSLGGSQFCSRDAGPQLDPHGEPAGPVCCRRADPDAKGRDGSDGESRLPVLIPQDDVKHGDEARLLSFWAPFLPRRYPVLWILARDTELAVGPARICSLPPGWGLVRMELDPLDGDAVVELMTDLLEARPSSDLVAMAADACGNPLLLVELISGLREEGLIAVKEDGQAVLVAARIPARVRRVCEEWVRRADLATRSLIYSAATCHPFFTVDEVADLLGTTVVHALPHFEEAADKGILVLHDDGTWSFRVSLLRHVLREAMPAVSRSACGVEEGRAEAVPPVWELLNERQRAIASLVRQGLTNQQVASRMGISLHTVSYHLRNIFFLLRISSRTQLSHVLGAESSSRRTGNMQNSGVRQRNTPVRAGRRP</sequence>
<dbReference type="PANTHER" id="PTHR44688">
    <property type="entry name" value="DNA-BINDING TRANSCRIPTIONAL ACTIVATOR DEVR_DOSR"/>
    <property type="match status" value="1"/>
</dbReference>
<feature type="region of interest" description="Disordered" evidence="4">
    <location>
        <begin position="398"/>
        <end position="428"/>
    </location>
</feature>
<comment type="caution">
    <text evidence="6">The sequence shown here is derived from an EMBL/GenBank/DDBJ whole genome shotgun (WGS) entry which is preliminary data.</text>
</comment>
<feature type="compositionally biased region" description="Basic and acidic residues" evidence="4">
    <location>
        <begin position="88"/>
        <end position="104"/>
    </location>
</feature>
<dbReference type="InterPro" id="IPR000792">
    <property type="entry name" value="Tscrpt_reg_LuxR_C"/>
</dbReference>
<keyword evidence="3" id="KW-0804">Transcription</keyword>
<organism evidence="6 7">
    <name type="scientific">Streptomyces ossamyceticus</name>
    <dbReference type="NCBI Taxonomy" id="249581"/>
    <lineage>
        <taxon>Bacteria</taxon>
        <taxon>Bacillati</taxon>
        <taxon>Actinomycetota</taxon>
        <taxon>Actinomycetes</taxon>
        <taxon>Kitasatosporales</taxon>
        <taxon>Streptomycetaceae</taxon>
        <taxon>Streptomyces</taxon>
    </lineage>
</organism>
<feature type="compositionally biased region" description="Polar residues" evidence="4">
    <location>
        <begin position="398"/>
        <end position="420"/>
    </location>
</feature>
<dbReference type="PROSITE" id="PS50043">
    <property type="entry name" value="HTH_LUXR_2"/>
    <property type="match status" value="1"/>
</dbReference>
<dbReference type="SMART" id="SM00421">
    <property type="entry name" value="HTH_LUXR"/>
    <property type="match status" value="1"/>
</dbReference>
<reference evidence="6 7" key="1">
    <citation type="submission" date="2024-06" db="EMBL/GenBank/DDBJ databases">
        <title>The Natural Products Discovery Center: Release of the First 8490 Sequenced Strains for Exploring Actinobacteria Biosynthetic Diversity.</title>
        <authorList>
            <person name="Kalkreuter E."/>
            <person name="Kautsar S.A."/>
            <person name="Yang D."/>
            <person name="Bader C.D."/>
            <person name="Teijaro C.N."/>
            <person name="Fluegel L."/>
            <person name="Davis C.M."/>
            <person name="Simpson J.R."/>
            <person name="Lauterbach L."/>
            <person name="Steele A.D."/>
            <person name="Gui C."/>
            <person name="Meng S."/>
            <person name="Li G."/>
            <person name="Viehrig K."/>
            <person name="Ye F."/>
            <person name="Su P."/>
            <person name="Kiefer A.F."/>
            <person name="Nichols A."/>
            <person name="Cepeda A.J."/>
            <person name="Yan W."/>
            <person name="Fan B."/>
            <person name="Jiang Y."/>
            <person name="Adhikari A."/>
            <person name="Zheng C.-J."/>
            <person name="Schuster L."/>
            <person name="Cowan T.M."/>
            <person name="Smanski M.J."/>
            <person name="Chevrette M.G."/>
            <person name="De Carvalho L.P.S."/>
            <person name="Shen B."/>
        </authorList>
    </citation>
    <scope>NUCLEOTIDE SEQUENCE [LARGE SCALE GENOMIC DNA]</scope>
    <source>
        <strain evidence="6 7">NPDC006434</strain>
    </source>
</reference>
<dbReference type="InterPro" id="IPR036388">
    <property type="entry name" value="WH-like_DNA-bd_sf"/>
</dbReference>
<dbReference type="EMBL" id="JBEXPZ010000010">
    <property type="protein sequence ID" value="MET9844828.1"/>
    <property type="molecule type" value="Genomic_DNA"/>
</dbReference>
<keyword evidence="1" id="KW-0805">Transcription regulation</keyword>
<dbReference type="RefSeq" id="WP_355395043.1">
    <property type="nucleotide sequence ID" value="NZ_JBEXPZ010000010.1"/>
</dbReference>
<dbReference type="CDD" id="cd06170">
    <property type="entry name" value="LuxR_C_like"/>
    <property type="match status" value="1"/>
</dbReference>
<dbReference type="InterPro" id="IPR041664">
    <property type="entry name" value="AAA_16"/>
</dbReference>
<evidence type="ECO:0000256" key="3">
    <source>
        <dbReference type="ARBA" id="ARBA00023163"/>
    </source>
</evidence>
<evidence type="ECO:0000313" key="7">
    <source>
        <dbReference type="Proteomes" id="UP001550210"/>
    </source>
</evidence>
<evidence type="ECO:0000313" key="6">
    <source>
        <dbReference type="EMBL" id="MET9844828.1"/>
    </source>
</evidence>
<gene>
    <name evidence="6" type="ORF">ABZZ21_09635</name>
</gene>
<keyword evidence="7" id="KW-1185">Reference proteome</keyword>
<dbReference type="Pfam" id="PF13191">
    <property type="entry name" value="AAA_16"/>
    <property type="match status" value="1"/>
</dbReference>
<feature type="domain" description="HTH luxR-type" evidence="5">
    <location>
        <begin position="337"/>
        <end position="402"/>
    </location>
</feature>
<dbReference type="PRINTS" id="PR00038">
    <property type="entry name" value="HTHLUXR"/>
</dbReference>
<evidence type="ECO:0000259" key="5">
    <source>
        <dbReference type="PROSITE" id="PS50043"/>
    </source>
</evidence>